<reference evidence="2" key="1">
    <citation type="submission" date="2023-02" db="EMBL/GenBank/DDBJ databases">
        <title>Georgenia sp.10Sc9-8, isolated from a soil sample collected from the Taklamakan desert.</title>
        <authorList>
            <person name="Liu S."/>
        </authorList>
    </citation>
    <scope>NUCLEOTIDE SEQUENCE</scope>
    <source>
        <strain evidence="2">10Sc9-8</strain>
    </source>
</reference>
<gene>
    <name evidence="2" type="ORF">PU560_10660</name>
</gene>
<evidence type="ECO:0000313" key="3">
    <source>
        <dbReference type="Proteomes" id="UP001165561"/>
    </source>
</evidence>
<comment type="caution">
    <text evidence="2">The sequence shown here is derived from an EMBL/GenBank/DDBJ whole genome shotgun (WGS) entry which is preliminary data.</text>
</comment>
<protein>
    <submittedName>
        <fullName evidence="2">Uncharacterized protein</fullName>
    </submittedName>
</protein>
<organism evidence="2 3">
    <name type="scientific">Georgenia halotolerans</name>
    <dbReference type="NCBI Taxonomy" id="3028317"/>
    <lineage>
        <taxon>Bacteria</taxon>
        <taxon>Bacillati</taxon>
        <taxon>Actinomycetota</taxon>
        <taxon>Actinomycetes</taxon>
        <taxon>Micrococcales</taxon>
        <taxon>Bogoriellaceae</taxon>
        <taxon>Georgenia</taxon>
    </lineage>
</organism>
<dbReference type="Proteomes" id="UP001165561">
    <property type="component" value="Unassembled WGS sequence"/>
</dbReference>
<evidence type="ECO:0000256" key="1">
    <source>
        <dbReference type="SAM" id="MobiDB-lite"/>
    </source>
</evidence>
<feature type="compositionally biased region" description="Basic residues" evidence="1">
    <location>
        <begin position="56"/>
        <end position="68"/>
    </location>
</feature>
<dbReference type="EMBL" id="JARACI010001007">
    <property type="protein sequence ID" value="MDD9206924.1"/>
    <property type="molecule type" value="Genomic_DNA"/>
</dbReference>
<proteinExistence type="predicted"/>
<evidence type="ECO:0000313" key="2">
    <source>
        <dbReference type="EMBL" id="MDD9206924.1"/>
    </source>
</evidence>
<keyword evidence="3" id="KW-1185">Reference proteome</keyword>
<sequence length="68" mass="7770">DDDRPVRQGYLDLLRDALAYGHHVRLDVEIEEGKSKGIIERLTLEAQPDRPGPASPRRRSAVVTRDHR</sequence>
<name>A0ABT5TY64_9MICO</name>
<accession>A0ABT5TY64</accession>
<feature type="non-terminal residue" evidence="2">
    <location>
        <position position="1"/>
    </location>
</feature>
<feature type="region of interest" description="Disordered" evidence="1">
    <location>
        <begin position="43"/>
        <end position="68"/>
    </location>
</feature>